<dbReference type="AlphaFoldDB" id="A0A1V2TKP5"/>
<evidence type="ECO:0000313" key="2">
    <source>
        <dbReference type="Proteomes" id="UP000188836"/>
    </source>
</evidence>
<dbReference type="OrthoDB" id="669978at2"/>
<protein>
    <submittedName>
        <fullName evidence="1">Uncharacterized protein</fullName>
    </submittedName>
</protein>
<dbReference type="STRING" id="1538463.B0T36_06995"/>
<dbReference type="EMBL" id="MUMY01000002">
    <property type="protein sequence ID" value="ONM50062.1"/>
    <property type="molecule type" value="Genomic_DNA"/>
</dbReference>
<name>A0A1V2TKP5_9NOCA</name>
<reference evidence="1 2" key="1">
    <citation type="journal article" date="2016" name="Antonie Van Leeuwenhoek">
        <title>Nocardia donostiensis sp. nov., isolated from human respiratory specimens.</title>
        <authorList>
            <person name="Ercibengoa M."/>
            <person name="Bell M."/>
            <person name="Marimon J.M."/>
            <person name="Humrighouse B."/>
            <person name="Klenk H.P."/>
            <person name="Potter G."/>
            <person name="Perez-Trallero E."/>
        </authorList>
    </citation>
    <scope>NUCLEOTIDE SEQUENCE [LARGE SCALE GENOMIC DNA]</scope>
    <source>
        <strain evidence="1 2">X1655</strain>
    </source>
</reference>
<sequence>MKLDMVVRELHRSEHRLARDLSAVSARHHADHEIHHVAHDLAGWSHDHLRQLEAVADRLDIALHREHRARAWTAPLQERLSELLRTRPETSMMLLLDLRHLHRVTAGVSLDWELLGQGAQAVKKPDLLELAQHCHPQTVRQLNWTNSMLKILSPQVLAT</sequence>
<comment type="caution">
    <text evidence="1">The sequence shown here is derived from an EMBL/GenBank/DDBJ whole genome shotgun (WGS) entry which is preliminary data.</text>
</comment>
<gene>
    <name evidence="1" type="ORF">B0T46_02900</name>
</gene>
<proteinExistence type="predicted"/>
<organism evidence="1 2">
    <name type="scientific">Nocardia donostiensis</name>
    <dbReference type="NCBI Taxonomy" id="1538463"/>
    <lineage>
        <taxon>Bacteria</taxon>
        <taxon>Bacillati</taxon>
        <taxon>Actinomycetota</taxon>
        <taxon>Actinomycetes</taxon>
        <taxon>Mycobacteriales</taxon>
        <taxon>Nocardiaceae</taxon>
        <taxon>Nocardia</taxon>
    </lineage>
</organism>
<keyword evidence="2" id="KW-1185">Reference proteome</keyword>
<dbReference type="Proteomes" id="UP000188836">
    <property type="component" value="Unassembled WGS sequence"/>
</dbReference>
<dbReference type="RefSeq" id="WP_077114882.1">
    <property type="nucleotide sequence ID" value="NZ_LOKT01000004.1"/>
</dbReference>
<accession>A0A1V2TKP5</accession>
<evidence type="ECO:0000313" key="1">
    <source>
        <dbReference type="EMBL" id="ONM50062.1"/>
    </source>
</evidence>